<keyword evidence="4 7" id="KW-0812">Transmembrane</keyword>
<dbReference type="InterPro" id="IPR035906">
    <property type="entry name" value="MetI-like_sf"/>
</dbReference>
<proteinExistence type="inferred from homology"/>
<dbReference type="EMBL" id="FONZ01000001">
    <property type="protein sequence ID" value="SFE71177.1"/>
    <property type="molecule type" value="Genomic_DNA"/>
</dbReference>
<dbReference type="SUPFAM" id="SSF161098">
    <property type="entry name" value="MetI-like"/>
    <property type="match status" value="1"/>
</dbReference>
<dbReference type="Gene3D" id="1.10.3720.10">
    <property type="entry name" value="MetI-like"/>
    <property type="match status" value="1"/>
</dbReference>
<gene>
    <name evidence="9" type="ORF">SAMN04488035_0244</name>
</gene>
<feature type="transmembrane region" description="Helical" evidence="7">
    <location>
        <begin position="206"/>
        <end position="225"/>
    </location>
</feature>
<keyword evidence="6 7" id="KW-0472">Membrane</keyword>
<name>A0A1I2CS42_9MICO</name>
<dbReference type="PANTHER" id="PTHR30193:SF37">
    <property type="entry name" value="INNER MEMBRANE ABC TRANSPORTER PERMEASE PROTEIN YCJO"/>
    <property type="match status" value="1"/>
</dbReference>
<evidence type="ECO:0000256" key="3">
    <source>
        <dbReference type="ARBA" id="ARBA00022475"/>
    </source>
</evidence>
<dbReference type="GO" id="GO:0005886">
    <property type="term" value="C:plasma membrane"/>
    <property type="evidence" value="ECO:0007669"/>
    <property type="project" value="UniProtKB-SubCell"/>
</dbReference>
<dbReference type="PROSITE" id="PS50928">
    <property type="entry name" value="ABC_TM1"/>
    <property type="match status" value="1"/>
</dbReference>
<sequence>MAHVPVADDAPTDAASAPIAAPFPGATAVEQPSPPLRPRKSKLHARERRVGLLFVGVPIIGFLTFTLYPLLFSLYASMTKWNGLGPMRFTGFDNYVKMAGDERVHTAMFNTVFLMLGIPIGLILSLVLALALNRKMRGTTFFRTVYYVPVISSLAAIAIMWQWAFNGDFGLINQALDLVGIQGPNWLADKDTVKPAIIMMTVWKGLGYSMLLYLAAIQSVPASLYEAAALDGANAFQRFRSITLPMVRPVTFFLVVTSIIGGSQVFIEINIMTPTGGPEYSSATIVWHIWRTAFNYRDMGYASAMSIVLGLLVFVVTAIQFRRNARSTFSVE</sequence>
<dbReference type="InterPro" id="IPR000515">
    <property type="entry name" value="MetI-like"/>
</dbReference>
<evidence type="ECO:0000256" key="1">
    <source>
        <dbReference type="ARBA" id="ARBA00004651"/>
    </source>
</evidence>
<comment type="similarity">
    <text evidence="7">Belongs to the binding-protein-dependent transport system permease family.</text>
</comment>
<evidence type="ECO:0000313" key="9">
    <source>
        <dbReference type="EMBL" id="SFE71177.1"/>
    </source>
</evidence>
<dbReference type="InterPro" id="IPR051393">
    <property type="entry name" value="ABC_transporter_permease"/>
</dbReference>
<accession>A0A1I2CS42</accession>
<feature type="transmembrane region" description="Helical" evidence="7">
    <location>
        <begin position="50"/>
        <end position="71"/>
    </location>
</feature>
<protein>
    <submittedName>
        <fullName evidence="9">Carbohydrate ABC transporter membrane protein 1, CUT1 family</fullName>
    </submittedName>
</protein>
<feature type="transmembrane region" description="Helical" evidence="7">
    <location>
        <begin position="246"/>
        <end position="267"/>
    </location>
</feature>
<evidence type="ECO:0000259" key="8">
    <source>
        <dbReference type="PROSITE" id="PS50928"/>
    </source>
</evidence>
<keyword evidence="2 7" id="KW-0813">Transport</keyword>
<feature type="domain" description="ABC transmembrane type-1" evidence="8">
    <location>
        <begin position="103"/>
        <end position="320"/>
    </location>
</feature>
<reference evidence="10" key="1">
    <citation type="submission" date="2016-10" db="EMBL/GenBank/DDBJ databases">
        <authorList>
            <person name="Varghese N."/>
            <person name="Submissions S."/>
        </authorList>
    </citation>
    <scope>NUCLEOTIDE SEQUENCE [LARGE SCALE GENOMIC DNA]</scope>
    <source>
        <strain evidence="10">DSM 19083</strain>
    </source>
</reference>
<keyword evidence="3" id="KW-1003">Cell membrane</keyword>
<dbReference type="CDD" id="cd06261">
    <property type="entry name" value="TM_PBP2"/>
    <property type="match status" value="1"/>
</dbReference>
<keyword evidence="10" id="KW-1185">Reference proteome</keyword>
<feature type="transmembrane region" description="Helical" evidence="7">
    <location>
        <begin position="144"/>
        <end position="164"/>
    </location>
</feature>
<organism evidence="9 10">
    <name type="scientific">Flavimobilis marinus</name>
    <dbReference type="NCBI Taxonomy" id="285351"/>
    <lineage>
        <taxon>Bacteria</taxon>
        <taxon>Bacillati</taxon>
        <taxon>Actinomycetota</taxon>
        <taxon>Actinomycetes</taxon>
        <taxon>Micrococcales</taxon>
        <taxon>Jonesiaceae</taxon>
        <taxon>Flavimobilis</taxon>
    </lineage>
</organism>
<dbReference type="STRING" id="285351.SAMN04488035_0244"/>
<dbReference type="OrthoDB" id="145927at2"/>
<feature type="transmembrane region" description="Helical" evidence="7">
    <location>
        <begin position="299"/>
        <end position="319"/>
    </location>
</feature>
<dbReference type="Pfam" id="PF00528">
    <property type="entry name" value="BPD_transp_1"/>
    <property type="match status" value="1"/>
</dbReference>
<comment type="subcellular location">
    <subcellularLocation>
        <location evidence="1 7">Cell membrane</location>
        <topology evidence="1 7">Multi-pass membrane protein</topology>
    </subcellularLocation>
</comment>
<dbReference type="GO" id="GO:0055085">
    <property type="term" value="P:transmembrane transport"/>
    <property type="evidence" value="ECO:0007669"/>
    <property type="project" value="InterPro"/>
</dbReference>
<keyword evidence="5 7" id="KW-1133">Transmembrane helix</keyword>
<dbReference type="RefSeq" id="WP_093374313.1">
    <property type="nucleotide sequence ID" value="NZ_BNAN01000001.1"/>
</dbReference>
<evidence type="ECO:0000256" key="7">
    <source>
        <dbReference type="RuleBase" id="RU363032"/>
    </source>
</evidence>
<feature type="transmembrane region" description="Helical" evidence="7">
    <location>
        <begin position="107"/>
        <end position="132"/>
    </location>
</feature>
<evidence type="ECO:0000256" key="5">
    <source>
        <dbReference type="ARBA" id="ARBA00022989"/>
    </source>
</evidence>
<dbReference type="Proteomes" id="UP000198520">
    <property type="component" value="Unassembled WGS sequence"/>
</dbReference>
<dbReference type="PANTHER" id="PTHR30193">
    <property type="entry name" value="ABC TRANSPORTER PERMEASE PROTEIN"/>
    <property type="match status" value="1"/>
</dbReference>
<evidence type="ECO:0000256" key="4">
    <source>
        <dbReference type="ARBA" id="ARBA00022692"/>
    </source>
</evidence>
<evidence type="ECO:0000256" key="6">
    <source>
        <dbReference type="ARBA" id="ARBA00023136"/>
    </source>
</evidence>
<evidence type="ECO:0000313" key="10">
    <source>
        <dbReference type="Proteomes" id="UP000198520"/>
    </source>
</evidence>
<evidence type="ECO:0000256" key="2">
    <source>
        <dbReference type="ARBA" id="ARBA00022448"/>
    </source>
</evidence>
<dbReference type="AlphaFoldDB" id="A0A1I2CS42"/>